<name>A0A1E1M5P7_RHYSE</name>
<keyword evidence="2" id="KW-1185">Reference proteome</keyword>
<proteinExistence type="predicted"/>
<evidence type="ECO:0000313" key="2">
    <source>
        <dbReference type="Proteomes" id="UP000177625"/>
    </source>
</evidence>
<protein>
    <submittedName>
        <fullName evidence="1">Uncharacterized protein</fullName>
    </submittedName>
</protein>
<accession>A0A1E1M5P7</accession>
<organism evidence="1 2">
    <name type="scientific">Rhynchosporium secalis</name>
    <name type="common">Barley scald fungus</name>
    <dbReference type="NCBI Taxonomy" id="38038"/>
    <lineage>
        <taxon>Eukaryota</taxon>
        <taxon>Fungi</taxon>
        <taxon>Dikarya</taxon>
        <taxon>Ascomycota</taxon>
        <taxon>Pezizomycotina</taxon>
        <taxon>Leotiomycetes</taxon>
        <taxon>Helotiales</taxon>
        <taxon>Ploettnerulaceae</taxon>
        <taxon>Rhynchosporium</taxon>
    </lineage>
</organism>
<reference evidence="2" key="1">
    <citation type="submission" date="2016-03" db="EMBL/GenBank/DDBJ databases">
        <authorList>
            <person name="Guldener U."/>
        </authorList>
    </citation>
    <scope>NUCLEOTIDE SEQUENCE [LARGE SCALE GENOMIC DNA]</scope>
</reference>
<sequence>MEGRELRLGRLRGLDGETYDTCASFEKQGSKLRIKVLDSATQKRFDSKVAMHPFKLITFKKKLMDGYQDYLKNDDPRDAPVRPNRFKKLKQATNPTATYAEYGKSNKEEDSPCYLCTLIRNSKAKISKVGYKNFSSTAEDFVWDFITGNLLPNGETENGVSRAQAVVSAFFRLGYRVNMLSAYDAPRDVKNGNFISVLKPKMRIKPQSKLLERSTQMGLATVY</sequence>
<dbReference type="Proteomes" id="UP000177625">
    <property type="component" value="Unassembled WGS sequence"/>
</dbReference>
<dbReference type="EMBL" id="FJVC01000174">
    <property type="protein sequence ID" value="CZT44438.1"/>
    <property type="molecule type" value="Genomic_DNA"/>
</dbReference>
<dbReference type="AlphaFoldDB" id="A0A1E1M5P7"/>
<gene>
    <name evidence="1" type="ORF">RSE6_04604</name>
</gene>
<evidence type="ECO:0000313" key="1">
    <source>
        <dbReference type="EMBL" id="CZT44438.1"/>
    </source>
</evidence>